<evidence type="ECO:0000313" key="3">
    <source>
        <dbReference type="Proteomes" id="UP000625711"/>
    </source>
</evidence>
<protein>
    <submittedName>
        <fullName evidence="2">Uncharacterized protein</fullName>
    </submittedName>
</protein>
<feature type="region of interest" description="Disordered" evidence="1">
    <location>
        <begin position="82"/>
        <end position="126"/>
    </location>
</feature>
<keyword evidence="3" id="KW-1185">Reference proteome</keyword>
<reference evidence="2" key="1">
    <citation type="submission" date="2020-08" db="EMBL/GenBank/DDBJ databases">
        <title>Genome sequencing and assembly of the red palm weevil Rhynchophorus ferrugineus.</title>
        <authorList>
            <person name="Dias G.B."/>
            <person name="Bergman C.M."/>
            <person name="Manee M."/>
        </authorList>
    </citation>
    <scope>NUCLEOTIDE SEQUENCE</scope>
    <source>
        <strain evidence="2">AA-2017</strain>
        <tissue evidence="2">Whole larva</tissue>
    </source>
</reference>
<evidence type="ECO:0000256" key="1">
    <source>
        <dbReference type="SAM" id="MobiDB-lite"/>
    </source>
</evidence>
<feature type="compositionally biased region" description="Polar residues" evidence="1">
    <location>
        <begin position="108"/>
        <end position="126"/>
    </location>
</feature>
<proteinExistence type="predicted"/>
<organism evidence="2 3">
    <name type="scientific">Rhynchophorus ferrugineus</name>
    <name type="common">Red palm weevil</name>
    <name type="synonym">Curculio ferrugineus</name>
    <dbReference type="NCBI Taxonomy" id="354439"/>
    <lineage>
        <taxon>Eukaryota</taxon>
        <taxon>Metazoa</taxon>
        <taxon>Ecdysozoa</taxon>
        <taxon>Arthropoda</taxon>
        <taxon>Hexapoda</taxon>
        <taxon>Insecta</taxon>
        <taxon>Pterygota</taxon>
        <taxon>Neoptera</taxon>
        <taxon>Endopterygota</taxon>
        <taxon>Coleoptera</taxon>
        <taxon>Polyphaga</taxon>
        <taxon>Cucujiformia</taxon>
        <taxon>Curculionidae</taxon>
        <taxon>Dryophthorinae</taxon>
        <taxon>Rhynchophorus</taxon>
    </lineage>
</organism>
<dbReference type="AlphaFoldDB" id="A0A834MHM8"/>
<sequence length="126" mass="14915">MIDGVDDQFVRQLGWRGEWSLCQHIAVISDLIALLVESDVICWILIWLRDSEVIFDQKKRRERKSAKKRRLTGKAKYYNSDKETIRNKPASDRRKPTERVRGMLRLVRTSNNKTDQAENSQRQARE</sequence>
<dbReference type="Proteomes" id="UP000625711">
    <property type="component" value="Unassembled WGS sequence"/>
</dbReference>
<feature type="compositionally biased region" description="Basic and acidic residues" evidence="1">
    <location>
        <begin position="82"/>
        <end position="101"/>
    </location>
</feature>
<accession>A0A834MHM8</accession>
<comment type="caution">
    <text evidence="2">The sequence shown here is derived from an EMBL/GenBank/DDBJ whole genome shotgun (WGS) entry which is preliminary data.</text>
</comment>
<name>A0A834MHM8_RHYFE</name>
<gene>
    <name evidence="2" type="ORF">GWI33_022368</name>
</gene>
<dbReference type="EMBL" id="JAACXV010000080">
    <property type="protein sequence ID" value="KAF7284216.1"/>
    <property type="molecule type" value="Genomic_DNA"/>
</dbReference>
<evidence type="ECO:0000313" key="2">
    <source>
        <dbReference type="EMBL" id="KAF7284216.1"/>
    </source>
</evidence>